<dbReference type="GO" id="GO:0004252">
    <property type="term" value="F:serine-type endopeptidase activity"/>
    <property type="evidence" value="ECO:0007669"/>
    <property type="project" value="InterPro"/>
</dbReference>
<reference evidence="3 4" key="1">
    <citation type="submission" date="2018-03" db="EMBL/GenBank/DDBJ databases">
        <title>Whole genome sequencing of Histamine producing bacteria.</title>
        <authorList>
            <person name="Butler K."/>
        </authorList>
    </citation>
    <scope>NUCLEOTIDE SEQUENCE [LARGE SCALE GENOMIC DNA]</scope>
    <source>
        <strain evidence="3 4">ATCC 33979</strain>
    </source>
</reference>
<dbReference type="Pfam" id="PF00089">
    <property type="entry name" value="Trypsin"/>
    <property type="match status" value="1"/>
</dbReference>
<name>A0A2T3M5D5_PHOLE</name>
<accession>A0A2T3M5D5</accession>
<feature type="chain" id="PRO_5015711675" description="Peptidase S1 domain-containing protein" evidence="1">
    <location>
        <begin position="22"/>
        <end position="475"/>
    </location>
</feature>
<evidence type="ECO:0000256" key="1">
    <source>
        <dbReference type="SAM" id="SignalP"/>
    </source>
</evidence>
<organism evidence="3 4">
    <name type="scientific">Photobacterium leiognathi</name>
    <dbReference type="NCBI Taxonomy" id="553611"/>
    <lineage>
        <taxon>Bacteria</taxon>
        <taxon>Pseudomonadati</taxon>
        <taxon>Pseudomonadota</taxon>
        <taxon>Gammaproteobacteria</taxon>
        <taxon>Vibrionales</taxon>
        <taxon>Vibrionaceae</taxon>
        <taxon>Photobacterium</taxon>
    </lineage>
</organism>
<keyword evidence="1" id="KW-0732">Signal</keyword>
<dbReference type="InterPro" id="IPR009003">
    <property type="entry name" value="Peptidase_S1_PA"/>
</dbReference>
<dbReference type="EMBL" id="PYOJ01000035">
    <property type="protein sequence ID" value="PSV87115.1"/>
    <property type="molecule type" value="Genomic_DNA"/>
</dbReference>
<proteinExistence type="predicted"/>
<protein>
    <recommendedName>
        <fullName evidence="2">Peptidase S1 domain-containing protein</fullName>
    </recommendedName>
</protein>
<dbReference type="PROSITE" id="PS00134">
    <property type="entry name" value="TRYPSIN_HIS"/>
    <property type="match status" value="1"/>
</dbReference>
<dbReference type="AlphaFoldDB" id="A0A2T3M5D5"/>
<feature type="domain" description="Peptidase S1" evidence="2">
    <location>
        <begin position="82"/>
        <end position="275"/>
    </location>
</feature>
<dbReference type="RefSeq" id="WP_052671862.1">
    <property type="nucleotide sequence ID" value="NZ_JZSL01000071.1"/>
</dbReference>
<evidence type="ECO:0000259" key="2">
    <source>
        <dbReference type="Pfam" id="PF00089"/>
    </source>
</evidence>
<evidence type="ECO:0000313" key="4">
    <source>
        <dbReference type="Proteomes" id="UP000240410"/>
    </source>
</evidence>
<dbReference type="GO" id="GO:0006508">
    <property type="term" value="P:proteolysis"/>
    <property type="evidence" value="ECO:0007669"/>
    <property type="project" value="InterPro"/>
</dbReference>
<dbReference type="InterPro" id="IPR001254">
    <property type="entry name" value="Trypsin_dom"/>
</dbReference>
<sequence>MEVKKKFIVSSICLLPLWSNAVVINENVFTDNGGDLNNVPESIKVHNNDLREQSFNNEFLTVGEIYGCTATWLGNDDLGWTYILTAAHCVPYKGETTPIKRKFSSWDGRIIANGEGFIYVPKERINRPKGFGGASTDIAILKLPTHDILTDHEGSLVSKPIINDKFDELNRKVMFVGYGQWGVGLDISGGYKPEEGKRRLYGESEISSIFEMKHGIGAKYKPKGKTKYWARLAPGDSGSAWWQDNKGHRVIIATTNGGSTKLSTGARVAQYASWIKEIYNDVNLLSRTFLSIDSDNKEGEVGDYYEFYNNDKCSEYYELISLDNNYDENIPMTSEDNANWQFRGPFFEHNKEDLVMGDIFLYDNPISNEMELFKLIAPKNNDTTDNIPSNKHDNNSWIYMGTSDISFTQLESCPAYTNSLPQPPITEHIDLEEEINEKVDVVLEQEKSSDSLVNKILISIENIFLIIMRFFMFFR</sequence>
<dbReference type="Gene3D" id="3.30.160.280">
    <property type="match status" value="2"/>
</dbReference>
<feature type="signal peptide" evidence="1">
    <location>
        <begin position="1"/>
        <end position="21"/>
    </location>
</feature>
<dbReference type="Proteomes" id="UP000240410">
    <property type="component" value="Unassembled WGS sequence"/>
</dbReference>
<evidence type="ECO:0000313" key="3">
    <source>
        <dbReference type="EMBL" id="PSV87115.1"/>
    </source>
</evidence>
<dbReference type="SUPFAM" id="SSF50494">
    <property type="entry name" value="Trypsin-like serine proteases"/>
    <property type="match status" value="1"/>
</dbReference>
<dbReference type="InterPro" id="IPR018114">
    <property type="entry name" value="TRYPSIN_HIS"/>
</dbReference>
<dbReference type="Gene3D" id="2.40.10.10">
    <property type="entry name" value="Trypsin-like serine proteases"/>
    <property type="match status" value="1"/>
</dbReference>
<dbReference type="InterPro" id="IPR043504">
    <property type="entry name" value="Peptidase_S1_PA_chymotrypsin"/>
</dbReference>
<gene>
    <name evidence="3" type="ORF">CTM89_18765</name>
</gene>
<comment type="caution">
    <text evidence="3">The sequence shown here is derived from an EMBL/GenBank/DDBJ whole genome shotgun (WGS) entry which is preliminary data.</text>
</comment>